<dbReference type="Proteomes" id="UP000306808">
    <property type="component" value="Unassembled WGS sequence"/>
</dbReference>
<evidence type="ECO:0000256" key="1">
    <source>
        <dbReference type="PROSITE-ProRule" id="PRU00169"/>
    </source>
</evidence>
<dbReference type="GO" id="GO:0003677">
    <property type="term" value="F:DNA binding"/>
    <property type="evidence" value="ECO:0007669"/>
    <property type="project" value="InterPro"/>
</dbReference>
<accession>A0A4U0NT17</accession>
<dbReference type="SUPFAM" id="SSF52172">
    <property type="entry name" value="CheY-like"/>
    <property type="match status" value="1"/>
</dbReference>
<dbReference type="SMART" id="SM00448">
    <property type="entry name" value="REC"/>
    <property type="match status" value="1"/>
</dbReference>
<dbReference type="InterPro" id="IPR001789">
    <property type="entry name" value="Sig_transdc_resp-reg_receiver"/>
</dbReference>
<evidence type="ECO:0000259" key="2">
    <source>
        <dbReference type="PROSITE" id="PS50110"/>
    </source>
</evidence>
<sequence>MKAIAIDDEPIALEIISTLAEKVPFVELEATFFNALEALEYLNNNKIDLLFLDIKMPDISGIEFYNSLVRKPLLVFTTAYSEHAVTGFELEATDYLLKPFTFTRFLKACNKAQAILQNNRNNVPSFILIKDGYDVVKILLEEILFVEATGNYMKYVLKDKEILTRATIKETTESLPNELFIQVHRSFVINTSKIEKIERHQIRILSYVIPVGGSYSNRIKTHFLT</sequence>
<dbReference type="InterPro" id="IPR046947">
    <property type="entry name" value="LytR-like"/>
</dbReference>
<proteinExistence type="predicted"/>
<gene>
    <name evidence="4" type="ORF">FAZ15_18410</name>
</gene>
<dbReference type="SMART" id="SM00850">
    <property type="entry name" value="LytTR"/>
    <property type="match status" value="1"/>
</dbReference>
<evidence type="ECO:0000313" key="5">
    <source>
        <dbReference type="Proteomes" id="UP000306808"/>
    </source>
</evidence>
<dbReference type="PANTHER" id="PTHR37299:SF1">
    <property type="entry name" value="STAGE 0 SPORULATION PROTEIN A HOMOLOG"/>
    <property type="match status" value="1"/>
</dbReference>
<dbReference type="AlphaFoldDB" id="A0A4U0NT17"/>
<keyword evidence="1" id="KW-0597">Phosphoprotein</keyword>
<keyword evidence="5" id="KW-1185">Reference proteome</keyword>
<comment type="caution">
    <text evidence="4">The sequence shown here is derived from an EMBL/GenBank/DDBJ whole genome shotgun (WGS) entry which is preliminary data.</text>
</comment>
<dbReference type="Gene3D" id="2.40.50.1020">
    <property type="entry name" value="LytTr DNA-binding domain"/>
    <property type="match status" value="1"/>
</dbReference>
<protein>
    <submittedName>
        <fullName evidence="4">Response regulator transcription factor</fullName>
    </submittedName>
</protein>
<dbReference type="PROSITE" id="PS50110">
    <property type="entry name" value="RESPONSE_REGULATORY"/>
    <property type="match status" value="1"/>
</dbReference>
<dbReference type="Pfam" id="PF04397">
    <property type="entry name" value="LytTR"/>
    <property type="match status" value="1"/>
</dbReference>
<dbReference type="Pfam" id="PF00072">
    <property type="entry name" value="Response_reg"/>
    <property type="match status" value="1"/>
</dbReference>
<feature type="domain" description="HTH LytTR-type" evidence="3">
    <location>
        <begin position="127"/>
        <end position="225"/>
    </location>
</feature>
<feature type="domain" description="Response regulatory" evidence="2">
    <location>
        <begin position="2"/>
        <end position="113"/>
    </location>
</feature>
<dbReference type="GO" id="GO:0000156">
    <property type="term" value="F:phosphorelay response regulator activity"/>
    <property type="evidence" value="ECO:0007669"/>
    <property type="project" value="InterPro"/>
</dbReference>
<evidence type="ECO:0000313" key="4">
    <source>
        <dbReference type="EMBL" id="TJZ53364.1"/>
    </source>
</evidence>
<dbReference type="Gene3D" id="3.40.50.2300">
    <property type="match status" value="1"/>
</dbReference>
<dbReference type="EMBL" id="SUME01000008">
    <property type="protein sequence ID" value="TJZ53364.1"/>
    <property type="molecule type" value="Genomic_DNA"/>
</dbReference>
<dbReference type="InterPro" id="IPR007492">
    <property type="entry name" value="LytTR_DNA-bd_dom"/>
</dbReference>
<dbReference type="PANTHER" id="PTHR37299">
    <property type="entry name" value="TRANSCRIPTIONAL REGULATOR-RELATED"/>
    <property type="match status" value="1"/>
</dbReference>
<name>A0A4U0NT17_9SPHI</name>
<dbReference type="PROSITE" id="PS50930">
    <property type="entry name" value="HTH_LYTTR"/>
    <property type="match status" value="1"/>
</dbReference>
<dbReference type="InterPro" id="IPR011006">
    <property type="entry name" value="CheY-like_superfamily"/>
</dbReference>
<organism evidence="4 5">
    <name type="scientific">Sphingobacterium olei</name>
    <dbReference type="NCBI Taxonomy" id="2571155"/>
    <lineage>
        <taxon>Bacteria</taxon>
        <taxon>Pseudomonadati</taxon>
        <taxon>Bacteroidota</taxon>
        <taxon>Sphingobacteriia</taxon>
        <taxon>Sphingobacteriales</taxon>
        <taxon>Sphingobacteriaceae</taxon>
        <taxon>Sphingobacterium</taxon>
    </lineage>
</organism>
<feature type="modified residue" description="4-aspartylphosphate" evidence="1">
    <location>
        <position position="53"/>
    </location>
</feature>
<reference evidence="4 5" key="1">
    <citation type="submission" date="2019-04" db="EMBL/GenBank/DDBJ databases">
        <title>Sphingobacterium olei sp. nov., isolated from oil-contaminated soil.</title>
        <authorList>
            <person name="Liu B."/>
        </authorList>
    </citation>
    <scope>NUCLEOTIDE SEQUENCE [LARGE SCALE GENOMIC DNA]</scope>
    <source>
        <strain evidence="4 5">HAL-9</strain>
    </source>
</reference>
<evidence type="ECO:0000259" key="3">
    <source>
        <dbReference type="PROSITE" id="PS50930"/>
    </source>
</evidence>
<dbReference type="OrthoDB" id="9787344at2"/>